<evidence type="ECO:0000313" key="1">
    <source>
        <dbReference type="EMBL" id="KAK0592445.1"/>
    </source>
</evidence>
<sequence>MLQLLTGIQQGVTWLSCSSLLHLTTDKHLWNQRHFFFLNPHPTNIFFRANYFILGRFRANKGLYDDMVFIQQVC</sequence>
<evidence type="ECO:0000313" key="2">
    <source>
        <dbReference type="Proteomes" id="UP001168877"/>
    </source>
</evidence>
<name>A0AA39SLE5_ACESA</name>
<comment type="caution">
    <text evidence="1">The sequence shown here is derived from an EMBL/GenBank/DDBJ whole genome shotgun (WGS) entry which is preliminary data.</text>
</comment>
<keyword evidence="2" id="KW-1185">Reference proteome</keyword>
<dbReference type="AlphaFoldDB" id="A0AA39SLE5"/>
<dbReference type="EMBL" id="JAUESC010000380">
    <property type="protein sequence ID" value="KAK0592445.1"/>
    <property type="molecule type" value="Genomic_DNA"/>
</dbReference>
<organism evidence="1 2">
    <name type="scientific">Acer saccharum</name>
    <name type="common">Sugar maple</name>
    <dbReference type="NCBI Taxonomy" id="4024"/>
    <lineage>
        <taxon>Eukaryota</taxon>
        <taxon>Viridiplantae</taxon>
        <taxon>Streptophyta</taxon>
        <taxon>Embryophyta</taxon>
        <taxon>Tracheophyta</taxon>
        <taxon>Spermatophyta</taxon>
        <taxon>Magnoliopsida</taxon>
        <taxon>eudicotyledons</taxon>
        <taxon>Gunneridae</taxon>
        <taxon>Pentapetalae</taxon>
        <taxon>rosids</taxon>
        <taxon>malvids</taxon>
        <taxon>Sapindales</taxon>
        <taxon>Sapindaceae</taxon>
        <taxon>Hippocastanoideae</taxon>
        <taxon>Acereae</taxon>
        <taxon>Acer</taxon>
    </lineage>
</organism>
<protein>
    <submittedName>
        <fullName evidence="1">Uncharacterized protein</fullName>
    </submittedName>
</protein>
<gene>
    <name evidence="1" type="ORF">LWI29_019280</name>
</gene>
<dbReference type="Proteomes" id="UP001168877">
    <property type="component" value="Unassembled WGS sequence"/>
</dbReference>
<reference evidence="1" key="1">
    <citation type="journal article" date="2022" name="Plant J.">
        <title>Strategies of tolerance reflected in two North American maple genomes.</title>
        <authorList>
            <person name="McEvoy S.L."/>
            <person name="Sezen U.U."/>
            <person name="Trouern-Trend A."/>
            <person name="McMahon S.M."/>
            <person name="Schaberg P.G."/>
            <person name="Yang J."/>
            <person name="Wegrzyn J.L."/>
            <person name="Swenson N.G."/>
        </authorList>
    </citation>
    <scope>NUCLEOTIDE SEQUENCE</scope>
    <source>
        <strain evidence="1">NS2018</strain>
    </source>
</reference>
<proteinExistence type="predicted"/>
<accession>A0AA39SLE5</accession>
<reference evidence="1" key="2">
    <citation type="submission" date="2023-06" db="EMBL/GenBank/DDBJ databases">
        <authorList>
            <person name="Swenson N.G."/>
            <person name="Wegrzyn J.L."/>
            <person name="Mcevoy S.L."/>
        </authorList>
    </citation>
    <scope>NUCLEOTIDE SEQUENCE</scope>
    <source>
        <strain evidence="1">NS2018</strain>
        <tissue evidence="1">Leaf</tissue>
    </source>
</reference>